<dbReference type="InterPro" id="IPR023393">
    <property type="entry name" value="START-like_dom_sf"/>
</dbReference>
<dbReference type="EMBL" id="CP072384">
    <property type="protein sequence ID" value="QUC07888.1"/>
    <property type="molecule type" value="Genomic_DNA"/>
</dbReference>
<dbReference type="InterPro" id="IPR005031">
    <property type="entry name" value="COQ10_START"/>
</dbReference>
<dbReference type="Proteomes" id="UP000678513">
    <property type="component" value="Chromosome"/>
</dbReference>
<name>A0ABX7Y570_9ACTN</name>
<proteinExistence type="predicted"/>
<organism evidence="2 3">
    <name type="scientific">Arachnia rubra</name>
    <dbReference type="NCBI Taxonomy" id="1547448"/>
    <lineage>
        <taxon>Bacteria</taxon>
        <taxon>Bacillati</taxon>
        <taxon>Actinomycetota</taxon>
        <taxon>Actinomycetes</taxon>
        <taxon>Propionibacteriales</taxon>
        <taxon>Propionibacteriaceae</taxon>
        <taxon>Arachnia</taxon>
    </lineage>
</organism>
<evidence type="ECO:0000313" key="2">
    <source>
        <dbReference type="EMBL" id="QUC07888.1"/>
    </source>
</evidence>
<protein>
    <submittedName>
        <fullName evidence="2">SRPBCC family protein</fullName>
    </submittedName>
</protein>
<dbReference type="Gene3D" id="3.30.530.20">
    <property type="match status" value="1"/>
</dbReference>
<gene>
    <name evidence="2" type="ORF">J5A65_13385</name>
</gene>
<dbReference type="Pfam" id="PF03364">
    <property type="entry name" value="Polyketide_cyc"/>
    <property type="match status" value="1"/>
</dbReference>
<evidence type="ECO:0000259" key="1">
    <source>
        <dbReference type="Pfam" id="PF03364"/>
    </source>
</evidence>
<dbReference type="SUPFAM" id="SSF55961">
    <property type="entry name" value="Bet v1-like"/>
    <property type="match status" value="1"/>
</dbReference>
<accession>A0ABX7Y570</accession>
<reference evidence="2 3" key="1">
    <citation type="submission" date="2021-03" db="EMBL/GenBank/DDBJ databases">
        <title>Human Oral Microbial Genomes.</title>
        <authorList>
            <person name="Johnston C.D."/>
            <person name="Chen T."/>
            <person name="Dewhirst F.E."/>
        </authorList>
    </citation>
    <scope>NUCLEOTIDE SEQUENCE [LARGE SCALE GENOMIC DNA]</scope>
    <source>
        <strain evidence="2 3">DSMZ 100122</strain>
    </source>
</reference>
<sequence>MHDVRVIENVRGMSPLQTCEFVWQFEHSLGRSRDVIAINLSNICDQSSRISSWRVAFRDEEFRWTEKDELDLRIPNICFSIEKGDFDVFEGSWEFYKVDVGTKIEFSLVFDMGIPSLSGIFEPLAGKLVESIVKEAISKI</sequence>
<feature type="domain" description="Coenzyme Q-binding protein COQ10 START" evidence="1">
    <location>
        <begin position="37"/>
        <end position="133"/>
    </location>
</feature>
<evidence type="ECO:0000313" key="3">
    <source>
        <dbReference type="Proteomes" id="UP000678513"/>
    </source>
</evidence>
<dbReference type="RefSeq" id="WP_212323061.1">
    <property type="nucleotide sequence ID" value="NZ_AP024463.1"/>
</dbReference>
<keyword evidence="3" id="KW-1185">Reference proteome</keyword>